<reference evidence="2" key="1">
    <citation type="journal article" date="2015" name="Nature">
        <title>Complex archaea that bridge the gap between prokaryotes and eukaryotes.</title>
        <authorList>
            <person name="Spang A."/>
            <person name="Saw J.H."/>
            <person name="Jorgensen S.L."/>
            <person name="Zaremba-Niedzwiedzka K."/>
            <person name="Martijn J."/>
            <person name="Lind A.E."/>
            <person name="van Eijk R."/>
            <person name="Schleper C."/>
            <person name="Guy L."/>
            <person name="Ettema T.J."/>
        </authorList>
    </citation>
    <scope>NUCLEOTIDE SEQUENCE</scope>
</reference>
<dbReference type="SUPFAM" id="SSF52540">
    <property type="entry name" value="P-loop containing nucleoside triphosphate hydrolases"/>
    <property type="match status" value="1"/>
</dbReference>
<dbReference type="Pfam" id="PF09848">
    <property type="entry name" value="SLFN-g3_helicase"/>
    <property type="match status" value="1"/>
</dbReference>
<organism evidence="2">
    <name type="scientific">marine sediment metagenome</name>
    <dbReference type="NCBI Taxonomy" id="412755"/>
    <lineage>
        <taxon>unclassified sequences</taxon>
        <taxon>metagenomes</taxon>
        <taxon>ecological metagenomes</taxon>
    </lineage>
</organism>
<accession>A0A0F9GBV9</accession>
<name>A0A0F9GBV9_9ZZZZ</name>
<gene>
    <name evidence="2" type="ORF">LCGC14_2202970</name>
</gene>
<evidence type="ECO:0000259" key="1">
    <source>
        <dbReference type="Pfam" id="PF09848"/>
    </source>
</evidence>
<dbReference type="InterPro" id="IPR018647">
    <property type="entry name" value="SLFN_3-like_DNA/RNA_helicase"/>
</dbReference>
<dbReference type="AlphaFoldDB" id="A0A0F9GBV9"/>
<comment type="caution">
    <text evidence="2">The sequence shown here is derived from an EMBL/GenBank/DDBJ whole genome shotgun (WGS) entry which is preliminary data.</text>
</comment>
<dbReference type="EMBL" id="LAZR01029069">
    <property type="protein sequence ID" value="KKL60672.1"/>
    <property type="molecule type" value="Genomic_DNA"/>
</dbReference>
<evidence type="ECO:0000313" key="2">
    <source>
        <dbReference type="EMBL" id="KKL60672.1"/>
    </source>
</evidence>
<sequence>QILNILREFKSKKSLSRKVIVVTGSPGSGKSILALAILIKAASDEFDITKSLLLTNHQYQKDTLDGALNLEKNDYVSPKRKLSSNPVMDSVKFVKDFANNRKTKYSLRKEQKKLTGKAYIPQSEFNEYVSKWKDDYLKVIDKINPVNLIVCDESQALVDPSKPKVSDMGTGKKWSPAYGPQAWHIVMSSIISIFFLDEKQGYRQQERTLAEDIIDLAKKEKIDVFQFSLGNGQFRLNGGESFVSWLDWELGVDDNLIIITPPAKDQIDDLKQVFSISDDPNEMRNRIKKLFETDKRCRLLAGYAWEWISFDKNELIDSQSRETSLNICFKWVDKKKQSEFNLGLDPYDNAEILFGEGSRNPATVAYPLTVRGCDFSHIGVFWGLDLVWRKNNWIIQLDYVYGNDNVPWVKLAKKEIESGEINGEGVQRLIFARACAYRILLTRAMKTVRLWVEDDETREHLKQSWTKFLALEHPLQRVKMDKLKQDKGNDKKKKGIKVGLNDTKQTFLSEF</sequence>
<feature type="domain" description="Schlafen group 3-like DNA/RNA helicase" evidence="1">
    <location>
        <begin position="17"/>
        <end position="454"/>
    </location>
</feature>
<feature type="non-terminal residue" evidence="2">
    <location>
        <position position="1"/>
    </location>
</feature>
<dbReference type="InterPro" id="IPR027417">
    <property type="entry name" value="P-loop_NTPase"/>
</dbReference>
<proteinExistence type="predicted"/>
<protein>
    <recommendedName>
        <fullName evidence="1">Schlafen group 3-like DNA/RNA helicase domain-containing protein</fullName>
    </recommendedName>
</protein>